<dbReference type="AlphaFoldDB" id="A0A8S4DS71"/>
<keyword evidence="2" id="KW-1185">Reference proteome</keyword>
<protein>
    <submittedName>
        <fullName evidence="1">(diamondback moth) hypothetical protein</fullName>
    </submittedName>
</protein>
<dbReference type="Gene3D" id="6.10.110.10">
    <property type="match status" value="1"/>
</dbReference>
<organism evidence="1 2">
    <name type="scientific">Plutella xylostella</name>
    <name type="common">Diamondback moth</name>
    <name type="synonym">Plutella maculipennis</name>
    <dbReference type="NCBI Taxonomy" id="51655"/>
    <lineage>
        <taxon>Eukaryota</taxon>
        <taxon>Metazoa</taxon>
        <taxon>Ecdysozoa</taxon>
        <taxon>Arthropoda</taxon>
        <taxon>Hexapoda</taxon>
        <taxon>Insecta</taxon>
        <taxon>Pterygota</taxon>
        <taxon>Neoptera</taxon>
        <taxon>Endopterygota</taxon>
        <taxon>Lepidoptera</taxon>
        <taxon>Glossata</taxon>
        <taxon>Ditrysia</taxon>
        <taxon>Yponomeutoidea</taxon>
        <taxon>Plutellidae</taxon>
        <taxon>Plutella</taxon>
    </lineage>
</organism>
<evidence type="ECO:0000313" key="1">
    <source>
        <dbReference type="EMBL" id="CAG9102783.1"/>
    </source>
</evidence>
<dbReference type="EMBL" id="CAJHNJ030000007">
    <property type="protein sequence ID" value="CAG9102783.1"/>
    <property type="molecule type" value="Genomic_DNA"/>
</dbReference>
<comment type="caution">
    <text evidence="1">The sequence shown here is derived from an EMBL/GenBank/DDBJ whole genome shotgun (WGS) entry which is preliminary data.</text>
</comment>
<name>A0A8S4DS71_PLUXY</name>
<reference evidence="1" key="1">
    <citation type="submission" date="2020-11" db="EMBL/GenBank/DDBJ databases">
        <authorList>
            <person name="Whiteford S."/>
        </authorList>
    </citation>
    <scope>NUCLEOTIDE SEQUENCE</scope>
</reference>
<sequence>MGIFTYMMVTGVGGAAVYLTGGLATPWVAPMFGFGAAGVGAGTAAAAAQSYVGNVAAGSIFSMMQAAAAAAPLPLEILLYGKGELTKVLYTDAASCARKAQ</sequence>
<dbReference type="InterPro" id="IPR038213">
    <property type="entry name" value="IFI6/IFI27-like_sf"/>
</dbReference>
<proteinExistence type="predicted"/>
<evidence type="ECO:0000313" key="2">
    <source>
        <dbReference type="Proteomes" id="UP000653454"/>
    </source>
</evidence>
<dbReference type="Proteomes" id="UP000653454">
    <property type="component" value="Unassembled WGS sequence"/>
</dbReference>
<accession>A0A8S4DS71</accession>
<gene>
    <name evidence="1" type="ORF">PLXY2_LOCUS3012</name>
</gene>